<keyword evidence="3" id="KW-0238">DNA-binding</keyword>
<evidence type="ECO:0000256" key="2">
    <source>
        <dbReference type="ARBA" id="ARBA00023015"/>
    </source>
</evidence>
<gene>
    <name evidence="8" type="ORF">U9M48_016222</name>
</gene>
<evidence type="ECO:0000313" key="8">
    <source>
        <dbReference type="EMBL" id="WVZ67086.1"/>
    </source>
</evidence>
<dbReference type="PROSITE" id="PS50811">
    <property type="entry name" value="WRKY"/>
    <property type="match status" value="1"/>
</dbReference>
<sequence length="402" mass="40890">MASSSAGGAADGDGRSSPRAAAAAPRELVDDLIDVRERATMLQTILLQGSSPPTPMPMPMSEASRYASAAPEGTSELIDRIMSRLASALSTLDTTGGGGGGGQLGQVQQQGRRRKKGAAAVDGSGSGPQRRSNTTRRRSHSPFVETITTSTLDDGKSWRKYGQKIIQDSPNNPRSYYRCTHKPDQGCRATRQVQTSDANPSEFVISYYGQHTCRDPSTIPLVIQEDTTPPPDCANLISFGSTVGGGSASSTHTAVVPPQAAFDPMTMTSSSFSGLFGIIGGYSCSLPAQASYRCGSEEVHSSSGSPSPAAAQQPAAVVGSAAGVAGSSATAVVGSSAGVAGSSATVGSAPAEYWPRGGASSDMACGRGTGSFPSSPSSLGFMTGSFGSFGDAGDDDLFGFDP</sequence>
<proteinExistence type="predicted"/>
<dbReference type="GO" id="GO:0005634">
    <property type="term" value="C:nucleus"/>
    <property type="evidence" value="ECO:0007669"/>
    <property type="project" value="UniProtKB-SubCell"/>
</dbReference>
<dbReference type="PANTHER" id="PTHR32096">
    <property type="entry name" value="WRKY TRANSCRIPTION FACTOR 30-RELATED-RELATED"/>
    <property type="match status" value="1"/>
</dbReference>
<dbReference type="AlphaFoldDB" id="A0AAQ3WMW0"/>
<feature type="region of interest" description="Disordered" evidence="6">
    <location>
        <begin position="92"/>
        <end position="143"/>
    </location>
</feature>
<feature type="compositionally biased region" description="Low complexity" evidence="6">
    <location>
        <begin position="15"/>
        <end position="26"/>
    </location>
</feature>
<protein>
    <recommendedName>
        <fullName evidence="7">WRKY domain-containing protein</fullName>
    </recommendedName>
</protein>
<feature type="domain" description="WRKY" evidence="7">
    <location>
        <begin position="147"/>
        <end position="216"/>
    </location>
</feature>
<feature type="region of interest" description="Disordered" evidence="6">
    <location>
        <begin position="44"/>
        <end position="72"/>
    </location>
</feature>
<evidence type="ECO:0000256" key="1">
    <source>
        <dbReference type="ARBA" id="ARBA00004123"/>
    </source>
</evidence>
<evidence type="ECO:0000256" key="6">
    <source>
        <dbReference type="SAM" id="MobiDB-lite"/>
    </source>
</evidence>
<evidence type="ECO:0000256" key="4">
    <source>
        <dbReference type="ARBA" id="ARBA00023163"/>
    </source>
</evidence>
<feature type="compositionally biased region" description="Gly residues" evidence="6">
    <location>
        <begin position="95"/>
        <end position="104"/>
    </location>
</feature>
<dbReference type="Gene3D" id="2.20.25.80">
    <property type="entry name" value="WRKY domain"/>
    <property type="match status" value="1"/>
</dbReference>
<dbReference type="GO" id="GO:0000976">
    <property type="term" value="F:transcription cis-regulatory region binding"/>
    <property type="evidence" value="ECO:0007669"/>
    <property type="project" value="TreeGrafter"/>
</dbReference>
<comment type="subcellular location">
    <subcellularLocation>
        <location evidence="1">Nucleus</location>
    </subcellularLocation>
</comment>
<dbReference type="Proteomes" id="UP001341281">
    <property type="component" value="Chromosome 03"/>
</dbReference>
<name>A0AAQ3WMW0_PASNO</name>
<organism evidence="8 9">
    <name type="scientific">Paspalum notatum var. saurae</name>
    <dbReference type="NCBI Taxonomy" id="547442"/>
    <lineage>
        <taxon>Eukaryota</taxon>
        <taxon>Viridiplantae</taxon>
        <taxon>Streptophyta</taxon>
        <taxon>Embryophyta</taxon>
        <taxon>Tracheophyta</taxon>
        <taxon>Spermatophyta</taxon>
        <taxon>Magnoliopsida</taxon>
        <taxon>Liliopsida</taxon>
        <taxon>Poales</taxon>
        <taxon>Poaceae</taxon>
        <taxon>PACMAD clade</taxon>
        <taxon>Panicoideae</taxon>
        <taxon>Andropogonodae</taxon>
        <taxon>Paspaleae</taxon>
        <taxon>Paspalinae</taxon>
        <taxon>Paspalum</taxon>
    </lineage>
</organism>
<accession>A0AAQ3WMW0</accession>
<dbReference type="InterPro" id="IPR003657">
    <property type="entry name" value="WRKY_dom"/>
</dbReference>
<keyword evidence="2" id="KW-0805">Transcription regulation</keyword>
<dbReference type="InterPro" id="IPR036576">
    <property type="entry name" value="WRKY_dom_sf"/>
</dbReference>
<keyword evidence="5" id="KW-0539">Nucleus</keyword>
<evidence type="ECO:0000259" key="7">
    <source>
        <dbReference type="PROSITE" id="PS50811"/>
    </source>
</evidence>
<dbReference type="GO" id="GO:0003700">
    <property type="term" value="F:DNA-binding transcription factor activity"/>
    <property type="evidence" value="ECO:0007669"/>
    <property type="project" value="InterPro"/>
</dbReference>
<keyword evidence="9" id="KW-1185">Reference proteome</keyword>
<reference evidence="8 9" key="1">
    <citation type="submission" date="2024-02" db="EMBL/GenBank/DDBJ databases">
        <title>High-quality chromosome-scale genome assembly of Pensacola bahiagrass (Paspalum notatum Flugge var. saurae).</title>
        <authorList>
            <person name="Vega J.M."/>
            <person name="Podio M."/>
            <person name="Orjuela J."/>
            <person name="Siena L.A."/>
            <person name="Pessino S.C."/>
            <person name="Combes M.C."/>
            <person name="Mariac C."/>
            <person name="Albertini E."/>
            <person name="Pupilli F."/>
            <person name="Ortiz J.P.A."/>
            <person name="Leblanc O."/>
        </authorList>
    </citation>
    <scope>NUCLEOTIDE SEQUENCE [LARGE SCALE GENOMIC DNA]</scope>
    <source>
        <strain evidence="8">R1</strain>
        <tissue evidence="8">Leaf</tissue>
    </source>
</reference>
<evidence type="ECO:0000256" key="5">
    <source>
        <dbReference type="ARBA" id="ARBA00023242"/>
    </source>
</evidence>
<evidence type="ECO:0000313" key="9">
    <source>
        <dbReference type="Proteomes" id="UP001341281"/>
    </source>
</evidence>
<feature type="region of interest" description="Disordered" evidence="6">
    <location>
        <begin position="1"/>
        <end position="26"/>
    </location>
</feature>
<dbReference type="SMART" id="SM00774">
    <property type="entry name" value="WRKY"/>
    <property type="match status" value="1"/>
</dbReference>
<dbReference type="EMBL" id="CP144747">
    <property type="protein sequence ID" value="WVZ67086.1"/>
    <property type="molecule type" value="Genomic_DNA"/>
</dbReference>
<dbReference type="Pfam" id="PF03106">
    <property type="entry name" value="WRKY"/>
    <property type="match status" value="1"/>
</dbReference>
<evidence type="ECO:0000256" key="3">
    <source>
        <dbReference type="ARBA" id="ARBA00023125"/>
    </source>
</evidence>
<dbReference type="SUPFAM" id="SSF118290">
    <property type="entry name" value="WRKY DNA-binding domain"/>
    <property type="match status" value="1"/>
</dbReference>
<dbReference type="PANTHER" id="PTHR32096:SF146">
    <property type="entry name" value="WRKY TRANSCRIPTION FACTOR 19-RELATED"/>
    <property type="match status" value="1"/>
</dbReference>
<dbReference type="InterPro" id="IPR044810">
    <property type="entry name" value="WRKY_plant"/>
</dbReference>
<keyword evidence="4" id="KW-0804">Transcription</keyword>